<accession>A0AA37WL63</accession>
<evidence type="ECO:0000256" key="3">
    <source>
        <dbReference type="ARBA" id="ARBA00022723"/>
    </source>
</evidence>
<dbReference type="GO" id="GO:0046210">
    <property type="term" value="P:nitric oxide catabolic process"/>
    <property type="evidence" value="ECO:0007669"/>
    <property type="project" value="TreeGrafter"/>
</dbReference>
<dbReference type="InterPro" id="IPR012292">
    <property type="entry name" value="Globin/Proto"/>
</dbReference>
<dbReference type="Proteomes" id="UP001156601">
    <property type="component" value="Unassembled WGS sequence"/>
</dbReference>
<dbReference type="InterPro" id="IPR000971">
    <property type="entry name" value="Globin"/>
</dbReference>
<evidence type="ECO:0000256" key="2">
    <source>
        <dbReference type="ARBA" id="ARBA00022621"/>
    </source>
</evidence>
<dbReference type="PROSITE" id="PS01033">
    <property type="entry name" value="GLOBIN"/>
    <property type="match status" value="1"/>
</dbReference>
<comment type="caution">
    <text evidence="7">The sequence shown here is derived from an EMBL/GenBank/DDBJ whole genome shotgun (WGS) entry which is preliminary data.</text>
</comment>
<dbReference type="PANTHER" id="PTHR43396:SF3">
    <property type="entry name" value="FLAVOHEMOPROTEIN"/>
    <property type="match status" value="1"/>
</dbReference>
<dbReference type="PANTHER" id="PTHR43396">
    <property type="entry name" value="FLAVOHEMOPROTEIN"/>
    <property type="match status" value="1"/>
</dbReference>
<organism evidence="7 8">
    <name type="scientific">Agaribacter marinus</name>
    <dbReference type="NCBI Taxonomy" id="1431249"/>
    <lineage>
        <taxon>Bacteria</taxon>
        <taxon>Pseudomonadati</taxon>
        <taxon>Pseudomonadota</taxon>
        <taxon>Gammaproteobacteria</taxon>
        <taxon>Alteromonadales</taxon>
        <taxon>Alteromonadaceae</taxon>
        <taxon>Agaribacter</taxon>
    </lineage>
</organism>
<dbReference type="GO" id="GO:0005344">
    <property type="term" value="F:oxygen carrier activity"/>
    <property type="evidence" value="ECO:0007669"/>
    <property type="project" value="UniProtKB-KW"/>
</dbReference>
<keyword evidence="2 5" id="KW-0561">Oxygen transport</keyword>
<dbReference type="CDD" id="cd12131">
    <property type="entry name" value="HGbI-like"/>
    <property type="match status" value="1"/>
</dbReference>
<evidence type="ECO:0000256" key="1">
    <source>
        <dbReference type="ARBA" id="ARBA00022617"/>
    </source>
</evidence>
<evidence type="ECO:0000313" key="7">
    <source>
        <dbReference type="EMBL" id="GLR71585.1"/>
    </source>
</evidence>
<proteinExistence type="inferred from homology"/>
<dbReference type="Pfam" id="PF00042">
    <property type="entry name" value="Globin"/>
    <property type="match status" value="1"/>
</dbReference>
<keyword evidence="3" id="KW-0479">Metal-binding</keyword>
<reference evidence="7" key="2">
    <citation type="submission" date="2023-01" db="EMBL/GenBank/DDBJ databases">
        <title>Draft genome sequence of Agaribacter marinus strain NBRC 110023.</title>
        <authorList>
            <person name="Sun Q."/>
            <person name="Mori K."/>
        </authorList>
    </citation>
    <scope>NUCLEOTIDE SEQUENCE</scope>
    <source>
        <strain evidence="7">NBRC 110023</strain>
    </source>
</reference>
<name>A0AA37WL63_9ALTE</name>
<sequence>MSPETVSLVQGTFAKVAPIAPTAAALFYGKLFELDPTLKPMFKGDITEQGAKLMKMIGMAVNSLNNLDALVPVVQDLGTRHVDYGVKDKHYDTVGEALIWTLSEGLGEDFTDAVKAAWIETYTVLATVMKEAASETA</sequence>
<dbReference type="GO" id="GO:0071500">
    <property type="term" value="P:cellular response to nitrosative stress"/>
    <property type="evidence" value="ECO:0007669"/>
    <property type="project" value="TreeGrafter"/>
</dbReference>
<keyword evidence="4" id="KW-0408">Iron</keyword>
<feature type="domain" description="Globin" evidence="6">
    <location>
        <begin position="1"/>
        <end position="134"/>
    </location>
</feature>
<comment type="similarity">
    <text evidence="5">Belongs to the globin family.</text>
</comment>
<evidence type="ECO:0000256" key="5">
    <source>
        <dbReference type="RuleBase" id="RU000356"/>
    </source>
</evidence>
<dbReference type="EMBL" id="BSOT01000006">
    <property type="protein sequence ID" value="GLR71585.1"/>
    <property type="molecule type" value="Genomic_DNA"/>
</dbReference>
<dbReference type="GO" id="GO:0071949">
    <property type="term" value="F:FAD binding"/>
    <property type="evidence" value="ECO:0007669"/>
    <property type="project" value="TreeGrafter"/>
</dbReference>
<keyword evidence="8" id="KW-1185">Reference proteome</keyword>
<evidence type="ECO:0000256" key="4">
    <source>
        <dbReference type="ARBA" id="ARBA00023004"/>
    </source>
</evidence>
<dbReference type="AlphaFoldDB" id="A0AA37WL63"/>
<dbReference type="GO" id="GO:0020037">
    <property type="term" value="F:heme binding"/>
    <property type="evidence" value="ECO:0007669"/>
    <property type="project" value="InterPro"/>
</dbReference>
<dbReference type="GO" id="GO:0046872">
    <property type="term" value="F:metal ion binding"/>
    <property type="evidence" value="ECO:0007669"/>
    <property type="project" value="UniProtKB-KW"/>
</dbReference>
<dbReference type="SUPFAM" id="SSF46458">
    <property type="entry name" value="Globin-like"/>
    <property type="match status" value="1"/>
</dbReference>
<gene>
    <name evidence="7" type="ORF">GCM10007852_24930</name>
</gene>
<protein>
    <submittedName>
        <fullName evidence="7">Hemoglobin</fullName>
    </submittedName>
</protein>
<evidence type="ECO:0000313" key="8">
    <source>
        <dbReference type="Proteomes" id="UP001156601"/>
    </source>
</evidence>
<dbReference type="RefSeq" id="WP_284217935.1">
    <property type="nucleotide sequence ID" value="NZ_BSOT01000006.1"/>
</dbReference>
<dbReference type="GO" id="GO:0008941">
    <property type="term" value="F:nitric oxide dioxygenase NAD(P)H activity"/>
    <property type="evidence" value="ECO:0007669"/>
    <property type="project" value="TreeGrafter"/>
</dbReference>
<keyword evidence="5" id="KW-0813">Transport</keyword>
<dbReference type="Gene3D" id="1.10.490.10">
    <property type="entry name" value="Globins"/>
    <property type="match status" value="1"/>
</dbReference>
<reference evidence="7" key="1">
    <citation type="journal article" date="2014" name="Int. J. Syst. Evol. Microbiol.">
        <title>Complete genome sequence of Corynebacterium casei LMG S-19264T (=DSM 44701T), isolated from a smear-ripened cheese.</title>
        <authorList>
            <consortium name="US DOE Joint Genome Institute (JGI-PGF)"/>
            <person name="Walter F."/>
            <person name="Albersmeier A."/>
            <person name="Kalinowski J."/>
            <person name="Ruckert C."/>
        </authorList>
    </citation>
    <scope>NUCLEOTIDE SEQUENCE</scope>
    <source>
        <strain evidence="7">NBRC 110023</strain>
    </source>
</reference>
<keyword evidence="1 5" id="KW-0349">Heme</keyword>
<dbReference type="GO" id="GO:0019825">
    <property type="term" value="F:oxygen binding"/>
    <property type="evidence" value="ECO:0007669"/>
    <property type="project" value="InterPro"/>
</dbReference>
<dbReference type="InterPro" id="IPR009050">
    <property type="entry name" value="Globin-like_sf"/>
</dbReference>
<evidence type="ECO:0000259" key="6">
    <source>
        <dbReference type="PROSITE" id="PS01033"/>
    </source>
</evidence>